<reference evidence="2 3" key="1">
    <citation type="journal article" date="2019" name="Nat. Microbiol.">
        <title>Mediterranean grassland soil C-N compound turnover is dependent on rainfall and depth, and is mediated by genomically divergent microorganisms.</title>
        <authorList>
            <person name="Diamond S."/>
            <person name="Andeer P.F."/>
            <person name="Li Z."/>
            <person name="Crits-Christoph A."/>
            <person name="Burstein D."/>
            <person name="Anantharaman K."/>
            <person name="Lane K.R."/>
            <person name="Thomas B.C."/>
            <person name="Pan C."/>
            <person name="Northen T.R."/>
            <person name="Banfield J.F."/>
        </authorList>
    </citation>
    <scope>NUCLEOTIDE SEQUENCE [LARGE SCALE GENOMIC DNA]</scope>
    <source>
        <strain evidence="2">NP_2</strain>
    </source>
</reference>
<dbReference type="EMBL" id="VBAJ01000221">
    <property type="protein sequence ID" value="TMJ06724.1"/>
    <property type="molecule type" value="Genomic_DNA"/>
</dbReference>
<dbReference type="InterPro" id="IPR011042">
    <property type="entry name" value="6-blade_b-propeller_TolB-like"/>
</dbReference>
<dbReference type="PANTHER" id="PTHR19328">
    <property type="entry name" value="HEDGEHOG-INTERACTING PROTEIN"/>
    <property type="match status" value="1"/>
</dbReference>
<evidence type="ECO:0000313" key="3">
    <source>
        <dbReference type="Proteomes" id="UP000318661"/>
    </source>
</evidence>
<dbReference type="AlphaFoldDB" id="A0A537LFD0"/>
<evidence type="ECO:0000259" key="1">
    <source>
        <dbReference type="Pfam" id="PF07995"/>
    </source>
</evidence>
<sequence length="262" mass="27855">MAAAGCDFLNLGGIPGGCGMASSTPPQIQLQLLVSGLSQPVYVTHAGDGSGRLFIVEQAGVIRIFKNGALLTTPFLDITSRVLSGGEQGLLSVAFHPQYRSNRRFFVNYTAPGGGAAGKSVIAEYHASATNPDVADPTEQVLLEFPQPFSNHNGGLNLFGPDGYLYIGLGDGGGAGDPQGNGQRLDTLLGKLLRIDVDGVPPYIPPDNPFVGTSGARGEIWVYGLRNPWRFSFDRCAGRLFLADVGQDTWEEVDLIQKGRNY</sequence>
<protein>
    <submittedName>
        <fullName evidence="2">PQQ-dependent sugar dehydrogenase</fullName>
    </submittedName>
</protein>
<dbReference type="Gene3D" id="2.120.10.30">
    <property type="entry name" value="TolB, C-terminal domain"/>
    <property type="match status" value="1"/>
</dbReference>
<comment type="caution">
    <text evidence="2">The sequence shown here is derived from an EMBL/GenBank/DDBJ whole genome shotgun (WGS) entry which is preliminary data.</text>
</comment>
<evidence type="ECO:0000313" key="2">
    <source>
        <dbReference type="EMBL" id="TMJ06724.1"/>
    </source>
</evidence>
<accession>A0A537LFD0</accession>
<proteinExistence type="predicted"/>
<feature type="domain" description="Glucose/Sorbosone dehydrogenase" evidence="1">
    <location>
        <begin position="38"/>
        <end position="262"/>
    </location>
</feature>
<dbReference type="InterPro" id="IPR011041">
    <property type="entry name" value="Quinoprot_gluc/sorb_DH_b-prop"/>
</dbReference>
<name>A0A537LFD0_9BACT</name>
<dbReference type="PANTHER" id="PTHR19328:SF75">
    <property type="entry name" value="ALDOSE SUGAR DEHYDROGENASE YLII"/>
    <property type="match status" value="1"/>
</dbReference>
<dbReference type="Pfam" id="PF07995">
    <property type="entry name" value="GSDH"/>
    <property type="match status" value="1"/>
</dbReference>
<dbReference type="InterPro" id="IPR012938">
    <property type="entry name" value="Glc/Sorbosone_DH"/>
</dbReference>
<organism evidence="2 3">
    <name type="scientific">Candidatus Segetimicrobium genomatis</name>
    <dbReference type="NCBI Taxonomy" id="2569760"/>
    <lineage>
        <taxon>Bacteria</taxon>
        <taxon>Bacillati</taxon>
        <taxon>Candidatus Sysuimicrobiota</taxon>
        <taxon>Candidatus Sysuimicrobiia</taxon>
        <taxon>Candidatus Sysuimicrobiales</taxon>
        <taxon>Candidatus Segetimicrobiaceae</taxon>
        <taxon>Candidatus Segetimicrobium</taxon>
    </lineage>
</organism>
<feature type="non-terminal residue" evidence="2">
    <location>
        <position position="262"/>
    </location>
</feature>
<gene>
    <name evidence="2" type="ORF">E6G99_08605</name>
</gene>
<dbReference type="Proteomes" id="UP000318661">
    <property type="component" value="Unassembled WGS sequence"/>
</dbReference>
<dbReference type="SUPFAM" id="SSF50952">
    <property type="entry name" value="Soluble quinoprotein glucose dehydrogenase"/>
    <property type="match status" value="1"/>
</dbReference>